<evidence type="ECO:0000256" key="10">
    <source>
        <dbReference type="SAM" id="MobiDB-lite"/>
    </source>
</evidence>
<accession>A0ABP0GZK0</accession>
<dbReference type="PANTHER" id="PTHR13923:SF11">
    <property type="entry name" value="SECRETORY 31, ISOFORM D"/>
    <property type="match status" value="1"/>
</dbReference>
<evidence type="ECO:0000256" key="3">
    <source>
        <dbReference type="ARBA" id="ARBA00022448"/>
    </source>
</evidence>
<sequence length="1193" mass="131048">MVKIKEVCVTANYAWSPAGNYPVYIAAGTAAQQLDATFSSNAQLEIYAIDMADTAMVAKSAGKVETTNRFHKVVWGEGGYSDTSLDSGVIVCGTDKGGIEIYNPKSVMSGDDDCVIFSTTNHTGPVRALDFNKFQKNLFASGASESEIFIWDLKSPGNPMTPGKKTQPTSAISSIAWNQQVQHILASTSTLTSGPCCVVWDLRKNEPIIKVQDPAGRMQCIDVAWHPEIATQLVLASEDDHAPVVQLWDLRFATSPMKVLEKHAKGVVSVAWCSRDPDLLLTCGKDNKIYCWNPNSSPPEVVHELETHAQWCFDVQWCPRNPNVISTGSFDGHITIHSLMGGEVPLEQETADDKQRNVVAEAFGSLPVAPQQATASKQVNVSVPLKKPPKWMRKPCGATFAFGGKLVIFEDVPASDQQQHIIRRTATINQVITEQKLLERSIHLRQALTSDQQCSEYCKKKLSNASNEFEENFWNFLKVNFEPEPRKQYLHLLGYDPADLEKKFNAVIDGKMVNGDLSGNIEQLSLGAKGEPLNSSLHNSSSNNSLDAFDQISATQQTSPEKPDDEKPMCIPVADEDLDSLISQALLIGNYSAAVDLCLRGERMADAIVIAIAGGPELLKKTQKRYFAASQSKISRLLSSVVTKDWHDIIKSCELDNWKEAFASLLTYATSEELLNYCDELGERLEENEKFRTFASLCYVCSGNIDKFVRCWDKLQPSSENNDKNCDSIQDVVEKMLVLLRVVEARKQERITPSFGETAADKLAKYAATIAAQGQLSAAMEILPQASDKMAIQVLRDRLFHSQGDQVTGKQPPPFPFTRVDGGQRTETKVQPHRTAQGSYNQQNMFSPQSASMVQPVQPQPSYAPTASKQQQPIIGRQRAANPYVSSQPLQRSPYSAPQQPAPTNIFTPQSIAAAVPPSVAQPAPSMYQPPSSVPVSNGPSVMQPNVSTPPNSLPPTPTDNYGDGIVKHNVGGWNDPPPLDPNRIPKKKKPTPQPFVPESLNLFTPAQPPQVPPGPMQPGAMMNPAVSAMNPMVPSGPMMGVVQNQTPRMQENIPQGMMQNVQQNTAPQPSVPTGAMKDVPKAPIPAEHQVLQNQFDELIQKCQMQTTNPQMKRKLDECSKRLEFLYDKLRVNNLSANVIGGLHQVAQSIASRDYSSGLRFHTQIVSHSNFSEISAFMPGLKSMLQIAGQLRI</sequence>
<dbReference type="PROSITE" id="PS50294">
    <property type="entry name" value="WD_REPEATS_REGION"/>
    <property type="match status" value="1"/>
</dbReference>
<protein>
    <recommendedName>
        <fullName evidence="13">Protein transport protein Sec31A</fullName>
    </recommendedName>
</protein>
<feature type="compositionally biased region" description="Low complexity" evidence="10">
    <location>
        <begin position="918"/>
        <end position="951"/>
    </location>
</feature>
<keyword evidence="12" id="KW-1185">Reference proteome</keyword>
<evidence type="ECO:0000256" key="8">
    <source>
        <dbReference type="ARBA" id="ARBA00022927"/>
    </source>
</evidence>
<evidence type="ECO:0000256" key="5">
    <source>
        <dbReference type="ARBA" id="ARBA00022737"/>
    </source>
</evidence>
<keyword evidence="4 9" id="KW-0853">WD repeat</keyword>
<name>A0ABP0GZK0_CLALP</name>
<evidence type="ECO:0000313" key="12">
    <source>
        <dbReference type="Proteomes" id="UP001642483"/>
    </source>
</evidence>
<keyword evidence="5" id="KW-0677">Repeat</keyword>
<dbReference type="SMART" id="SM00320">
    <property type="entry name" value="WD40"/>
    <property type="match status" value="5"/>
</dbReference>
<proteinExistence type="inferred from homology"/>
<keyword evidence="6" id="KW-0256">Endoplasmic reticulum</keyword>
<evidence type="ECO:0000256" key="4">
    <source>
        <dbReference type="ARBA" id="ARBA00022574"/>
    </source>
</evidence>
<comment type="caution">
    <text evidence="11">The sequence shown here is derived from an EMBL/GenBank/DDBJ whole genome shotgun (WGS) entry which is preliminary data.</text>
</comment>
<organism evidence="11 12">
    <name type="scientific">Clavelina lepadiformis</name>
    <name type="common">Light-bulb sea squirt</name>
    <name type="synonym">Ascidia lepadiformis</name>
    <dbReference type="NCBI Taxonomy" id="159417"/>
    <lineage>
        <taxon>Eukaryota</taxon>
        <taxon>Metazoa</taxon>
        <taxon>Chordata</taxon>
        <taxon>Tunicata</taxon>
        <taxon>Ascidiacea</taxon>
        <taxon>Aplousobranchia</taxon>
        <taxon>Clavelinidae</taxon>
        <taxon>Clavelina</taxon>
    </lineage>
</organism>
<evidence type="ECO:0000256" key="2">
    <source>
        <dbReference type="ARBA" id="ARBA00009358"/>
    </source>
</evidence>
<dbReference type="InterPro" id="IPR015943">
    <property type="entry name" value="WD40/YVTN_repeat-like_dom_sf"/>
</dbReference>
<comment type="subcellular location">
    <subcellularLocation>
        <location evidence="1">Endoplasmic reticulum</location>
    </subcellularLocation>
</comment>
<dbReference type="Gene3D" id="2.130.10.10">
    <property type="entry name" value="YVTN repeat-like/Quinoprotein amine dehydrogenase"/>
    <property type="match status" value="1"/>
</dbReference>
<feature type="region of interest" description="Disordered" evidence="10">
    <location>
        <begin position="803"/>
        <end position="905"/>
    </location>
</feature>
<comment type="similarity">
    <text evidence="2">Belongs to the WD repeat SEC31 family.</text>
</comment>
<gene>
    <name evidence="11" type="ORF">CVLEPA_LOCUS30281</name>
</gene>
<dbReference type="EMBL" id="CAWYQH010000163">
    <property type="protein sequence ID" value="CAK8696987.1"/>
    <property type="molecule type" value="Genomic_DNA"/>
</dbReference>
<reference evidence="11 12" key="1">
    <citation type="submission" date="2024-02" db="EMBL/GenBank/DDBJ databases">
        <authorList>
            <person name="Daric V."/>
            <person name="Darras S."/>
        </authorList>
    </citation>
    <scope>NUCLEOTIDE SEQUENCE [LARGE SCALE GENOMIC DNA]</scope>
</reference>
<keyword evidence="7" id="KW-0931">ER-Golgi transport</keyword>
<evidence type="ECO:0000256" key="7">
    <source>
        <dbReference type="ARBA" id="ARBA00022892"/>
    </source>
</evidence>
<feature type="compositionally biased region" description="Polar residues" evidence="10">
    <location>
        <begin position="884"/>
        <end position="905"/>
    </location>
</feature>
<evidence type="ECO:0000256" key="9">
    <source>
        <dbReference type="PROSITE-ProRule" id="PRU00221"/>
    </source>
</evidence>
<evidence type="ECO:0000256" key="1">
    <source>
        <dbReference type="ARBA" id="ARBA00004240"/>
    </source>
</evidence>
<dbReference type="InterPro" id="IPR036322">
    <property type="entry name" value="WD40_repeat_dom_sf"/>
</dbReference>
<feature type="region of interest" description="Disordered" evidence="10">
    <location>
        <begin position="918"/>
        <end position="956"/>
    </location>
</feature>
<dbReference type="Proteomes" id="UP001642483">
    <property type="component" value="Unassembled WGS sequence"/>
</dbReference>
<feature type="compositionally biased region" description="Polar residues" evidence="10">
    <location>
        <begin position="834"/>
        <end position="873"/>
    </location>
</feature>
<evidence type="ECO:0000256" key="6">
    <source>
        <dbReference type="ARBA" id="ARBA00022824"/>
    </source>
</evidence>
<dbReference type="InterPro" id="IPR040251">
    <property type="entry name" value="SEC31-like"/>
</dbReference>
<feature type="repeat" description="WD" evidence="9">
    <location>
        <begin position="119"/>
        <end position="161"/>
    </location>
</feature>
<dbReference type="PANTHER" id="PTHR13923">
    <property type="entry name" value="SEC31-RELATED PROTEIN"/>
    <property type="match status" value="1"/>
</dbReference>
<evidence type="ECO:0000313" key="11">
    <source>
        <dbReference type="EMBL" id="CAK8696987.1"/>
    </source>
</evidence>
<dbReference type="InterPro" id="IPR001680">
    <property type="entry name" value="WD40_rpt"/>
</dbReference>
<evidence type="ECO:0008006" key="13">
    <source>
        <dbReference type="Google" id="ProtNLM"/>
    </source>
</evidence>
<dbReference type="SUPFAM" id="SSF50978">
    <property type="entry name" value="WD40 repeat-like"/>
    <property type="match status" value="1"/>
</dbReference>
<dbReference type="PROSITE" id="PS50082">
    <property type="entry name" value="WD_REPEATS_2"/>
    <property type="match status" value="2"/>
</dbReference>
<dbReference type="Gene3D" id="1.25.40.1030">
    <property type="match status" value="1"/>
</dbReference>
<keyword evidence="3" id="KW-0813">Transport</keyword>
<keyword evidence="8" id="KW-0653">Protein transport</keyword>
<dbReference type="Pfam" id="PF00400">
    <property type="entry name" value="WD40"/>
    <property type="match status" value="3"/>
</dbReference>
<dbReference type="Gene3D" id="1.20.940.10">
    <property type="entry name" value="Functional domain of the splicing factor Prp18"/>
    <property type="match status" value="1"/>
</dbReference>
<feature type="repeat" description="WD" evidence="9">
    <location>
        <begin position="260"/>
        <end position="293"/>
    </location>
</feature>